<dbReference type="GO" id="GO:0015648">
    <property type="term" value="F:lipid-linked peptidoglycan transporter activity"/>
    <property type="evidence" value="ECO:0007669"/>
    <property type="project" value="TreeGrafter"/>
</dbReference>
<dbReference type="PROSITE" id="PS00428">
    <property type="entry name" value="FTSW_RODA_SPOVE"/>
    <property type="match status" value="1"/>
</dbReference>
<gene>
    <name evidence="7" type="ORF">CWR48_06000</name>
</gene>
<proteinExistence type="predicted"/>
<evidence type="ECO:0000313" key="7">
    <source>
        <dbReference type="EMBL" id="RDW20253.1"/>
    </source>
</evidence>
<dbReference type="InterPro" id="IPR018365">
    <property type="entry name" value="Cell_cycle_FtsW-rel_CS"/>
</dbReference>
<protein>
    <submittedName>
        <fullName evidence="7">Rod shape-determining protein RodA</fullName>
    </submittedName>
</protein>
<dbReference type="Proteomes" id="UP000257143">
    <property type="component" value="Unassembled WGS sequence"/>
</dbReference>
<evidence type="ECO:0000313" key="8">
    <source>
        <dbReference type="Proteomes" id="UP000257143"/>
    </source>
</evidence>
<feature type="transmembrane region" description="Helical" evidence="6">
    <location>
        <begin position="169"/>
        <end position="187"/>
    </location>
</feature>
<dbReference type="OrthoDB" id="9768187at2"/>
<comment type="caution">
    <text evidence="7">The sequence shown here is derived from an EMBL/GenBank/DDBJ whole genome shotgun (WGS) entry which is preliminary data.</text>
</comment>
<keyword evidence="8" id="KW-1185">Reference proteome</keyword>
<evidence type="ECO:0000256" key="3">
    <source>
        <dbReference type="ARBA" id="ARBA00022960"/>
    </source>
</evidence>
<feature type="transmembrane region" description="Helical" evidence="6">
    <location>
        <begin position="74"/>
        <end position="95"/>
    </location>
</feature>
<dbReference type="InterPro" id="IPR001182">
    <property type="entry name" value="FtsW/RodA"/>
</dbReference>
<feature type="transmembrane region" description="Helical" evidence="6">
    <location>
        <begin position="194"/>
        <end position="212"/>
    </location>
</feature>
<evidence type="ECO:0000256" key="2">
    <source>
        <dbReference type="ARBA" id="ARBA00022692"/>
    </source>
</evidence>
<dbReference type="GO" id="GO:0005886">
    <property type="term" value="C:plasma membrane"/>
    <property type="evidence" value="ECO:0007669"/>
    <property type="project" value="TreeGrafter"/>
</dbReference>
<dbReference type="AlphaFoldDB" id="A0A3D8PVX7"/>
<dbReference type="GO" id="GO:0032153">
    <property type="term" value="C:cell division site"/>
    <property type="evidence" value="ECO:0007669"/>
    <property type="project" value="TreeGrafter"/>
</dbReference>
<evidence type="ECO:0000256" key="1">
    <source>
        <dbReference type="ARBA" id="ARBA00004141"/>
    </source>
</evidence>
<comment type="subcellular location">
    <subcellularLocation>
        <location evidence="1">Membrane</location>
        <topology evidence="1">Multi-pass membrane protein</topology>
    </subcellularLocation>
</comment>
<accession>A0A3D8PVX7</accession>
<dbReference type="PROSITE" id="PS51257">
    <property type="entry name" value="PROKAR_LIPOPROTEIN"/>
    <property type="match status" value="1"/>
</dbReference>
<keyword evidence="5 6" id="KW-0472">Membrane</keyword>
<feature type="transmembrane region" description="Helical" evidence="6">
    <location>
        <begin position="315"/>
        <end position="334"/>
    </location>
</feature>
<dbReference type="RefSeq" id="WP_115772332.1">
    <property type="nucleotide sequence ID" value="NZ_PIOC01000010.1"/>
</dbReference>
<sequence length="384" mass="43143">MKKLIESHLDEKLVLSIILLALSSCIAIASSQKYQQYEQNFLLSQIIWFCLGTIIILFIFAFDMEQIRKLTPFLYVFGILLLIFVLFAPESIAPIRNGAKSWILFPGIGQIQPSEFMKIFLILMLAYITKNHRDKIGMGRISQDGKYLLKIFLASMIPIFLVYRQNDFGTSLVMLVITISIVFVSGINWKIMVGFLGMGITVIAILVLLFLYSPNTLLLFVDTYQLDRIYSWLNPFEYDGGIGYQLSKSILAIGSGMITGKGYYGGQVYIPEAHSDFIFTVVAEAFGFIGACTVIFFYFFLIYRIVTIAIKQGEETFEIIICIGMIGMIGFHTFQNIGMVSGLLPITGIPLLLMSYGGSSVLATMFGLGIVLNISFRTKKYLFS</sequence>
<feature type="transmembrane region" description="Helical" evidence="6">
    <location>
        <begin position="277"/>
        <end position="303"/>
    </location>
</feature>
<feature type="transmembrane region" description="Helical" evidence="6">
    <location>
        <begin position="147"/>
        <end position="163"/>
    </location>
</feature>
<keyword evidence="2 6" id="KW-0812">Transmembrane</keyword>
<dbReference type="GO" id="GO:0008360">
    <property type="term" value="P:regulation of cell shape"/>
    <property type="evidence" value="ECO:0007669"/>
    <property type="project" value="UniProtKB-KW"/>
</dbReference>
<feature type="transmembrane region" description="Helical" evidence="6">
    <location>
        <begin position="41"/>
        <end position="62"/>
    </location>
</feature>
<feature type="transmembrane region" description="Helical" evidence="6">
    <location>
        <begin position="101"/>
        <end position="126"/>
    </location>
</feature>
<dbReference type="EMBL" id="PIOC01000010">
    <property type="protein sequence ID" value="RDW20253.1"/>
    <property type="molecule type" value="Genomic_DNA"/>
</dbReference>
<feature type="transmembrane region" description="Helical" evidence="6">
    <location>
        <begin position="354"/>
        <end position="376"/>
    </location>
</feature>
<evidence type="ECO:0000256" key="4">
    <source>
        <dbReference type="ARBA" id="ARBA00022989"/>
    </source>
</evidence>
<keyword evidence="3" id="KW-0133">Cell shape</keyword>
<dbReference type="GO" id="GO:0051301">
    <property type="term" value="P:cell division"/>
    <property type="evidence" value="ECO:0007669"/>
    <property type="project" value="InterPro"/>
</dbReference>
<evidence type="ECO:0000256" key="6">
    <source>
        <dbReference type="SAM" id="Phobius"/>
    </source>
</evidence>
<name>A0A3D8PVX7_9BACI</name>
<keyword evidence="4 6" id="KW-1133">Transmembrane helix</keyword>
<reference evidence="8" key="1">
    <citation type="submission" date="2017-11" db="EMBL/GenBank/DDBJ databases">
        <authorList>
            <person name="Zhu W."/>
        </authorList>
    </citation>
    <scope>NUCLEOTIDE SEQUENCE [LARGE SCALE GENOMIC DNA]</scope>
    <source>
        <strain evidence="8">CAU 1183</strain>
    </source>
</reference>
<evidence type="ECO:0000256" key="5">
    <source>
        <dbReference type="ARBA" id="ARBA00023136"/>
    </source>
</evidence>
<dbReference type="Pfam" id="PF01098">
    <property type="entry name" value="FTSW_RODA_SPOVE"/>
    <property type="match status" value="1"/>
</dbReference>
<dbReference type="PANTHER" id="PTHR30474:SF1">
    <property type="entry name" value="PEPTIDOGLYCAN GLYCOSYLTRANSFERASE MRDB"/>
    <property type="match status" value="1"/>
</dbReference>
<organism evidence="7 8">
    <name type="scientific">Oceanobacillus arenosus</name>
    <dbReference type="NCBI Taxonomy" id="1229153"/>
    <lineage>
        <taxon>Bacteria</taxon>
        <taxon>Bacillati</taxon>
        <taxon>Bacillota</taxon>
        <taxon>Bacilli</taxon>
        <taxon>Bacillales</taxon>
        <taxon>Bacillaceae</taxon>
        <taxon>Oceanobacillus</taxon>
    </lineage>
</organism>
<dbReference type="PANTHER" id="PTHR30474">
    <property type="entry name" value="CELL CYCLE PROTEIN"/>
    <property type="match status" value="1"/>
</dbReference>